<feature type="domain" description="RING-type" evidence="5">
    <location>
        <begin position="13"/>
        <end position="56"/>
    </location>
</feature>
<name>A0AAN8J4S1_PATCE</name>
<dbReference type="PANTHER" id="PTHR25462:SF296">
    <property type="entry name" value="MEIOTIC P26, ISOFORM F"/>
    <property type="match status" value="1"/>
</dbReference>
<dbReference type="SUPFAM" id="SSF57850">
    <property type="entry name" value="RING/U-box"/>
    <property type="match status" value="1"/>
</dbReference>
<dbReference type="InterPro" id="IPR013083">
    <property type="entry name" value="Znf_RING/FYVE/PHD"/>
</dbReference>
<evidence type="ECO:0000256" key="4">
    <source>
        <dbReference type="PROSITE-ProRule" id="PRU00175"/>
    </source>
</evidence>
<dbReference type="PANTHER" id="PTHR25462">
    <property type="entry name" value="BONUS, ISOFORM C-RELATED"/>
    <property type="match status" value="1"/>
</dbReference>
<evidence type="ECO:0000313" key="7">
    <source>
        <dbReference type="Proteomes" id="UP001347796"/>
    </source>
</evidence>
<evidence type="ECO:0000259" key="5">
    <source>
        <dbReference type="PROSITE" id="PS50089"/>
    </source>
</evidence>
<dbReference type="InterPro" id="IPR047153">
    <property type="entry name" value="TRIM45/56/19-like"/>
</dbReference>
<accession>A0AAN8J4S1</accession>
<dbReference type="GO" id="GO:0008270">
    <property type="term" value="F:zinc ion binding"/>
    <property type="evidence" value="ECO:0007669"/>
    <property type="project" value="UniProtKB-KW"/>
</dbReference>
<reference evidence="6 7" key="1">
    <citation type="submission" date="2024-01" db="EMBL/GenBank/DDBJ databases">
        <title>The genome of the rayed Mediterranean limpet Patella caerulea (Linnaeus, 1758).</title>
        <authorList>
            <person name="Anh-Thu Weber A."/>
            <person name="Halstead-Nussloch G."/>
        </authorList>
    </citation>
    <scope>NUCLEOTIDE SEQUENCE [LARGE SCALE GENOMIC DNA]</scope>
    <source>
        <strain evidence="6">AATW-2023a</strain>
        <tissue evidence="6">Whole specimen</tissue>
    </source>
</reference>
<dbReference type="InterPro" id="IPR017907">
    <property type="entry name" value="Znf_RING_CS"/>
</dbReference>
<dbReference type="AlphaFoldDB" id="A0AAN8J4S1"/>
<dbReference type="Pfam" id="PF15227">
    <property type="entry name" value="zf-C3HC4_4"/>
    <property type="match status" value="1"/>
</dbReference>
<proteinExistence type="predicted"/>
<dbReference type="InterPro" id="IPR001841">
    <property type="entry name" value="Znf_RING"/>
</dbReference>
<protein>
    <recommendedName>
        <fullName evidence="5">RING-type domain-containing protein</fullName>
    </recommendedName>
</protein>
<dbReference type="PROSITE" id="PS50089">
    <property type="entry name" value="ZF_RING_2"/>
    <property type="match status" value="1"/>
</dbReference>
<organism evidence="6 7">
    <name type="scientific">Patella caerulea</name>
    <name type="common">Rayed Mediterranean limpet</name>
    <dbReference type="NCBI Taxonomy" id="87958"/>
    <lineage>
        <taxon>Eukaryota</taxon>
        <taxon>Metazoa</taxon>
        <taxon>Spiralia</taxon>
        <taxon>Lophotrochozoa</taxon>
        <taxon>Mollusca</taxon>
        <taxon>Gastropoda</taxon>
        <taxon>Patellogastropoda</taxon>
        <taxon>Patelloidea</taxon>
        <taxon>Patellidae</taxon>
        <taxon>Patella</taxon>
    </lineage>
</organism>
<dbReference type="Gene3D" id="3.30.40.10">
    <property type="entry name" value="Zinc/RING finger domain, C3HC4 (zinc finger)"/>
    <property type="match status" value="1"/>
</dbReference>
<gene>
    <name evidence="6" type="ORF">SNE40_020621</name>
</gene>
<keyword evidence="1" id="KW-0479">Metal-binding</keyword>
<evidence type="ECO:0000313" key="6">
    <source>
        <dbReference type="EMBL" id="KAK6169606.1"/>
    </source>
</evidence>
<dbReference type="SMART" id="SM00184">
    <property type="entry name" value="RING"/>
    <property type="match status" value="1"/>
</dbReference>
<keyword evidence="7" id="KW-1185">Reference proteome</keyword>
<keyword evidence="2 4" id="KW-0863">Zinc-finger</keyword>
<dbReference type="EMBL" id="JAZGQO010000015">
    <property type="protein sequence ID" value="KAK6169606.1"/>
    <property type="molecule type" value="Genomic_DNA"/>
</dbReference>
<keyword evidence="3" id="KW-0862">Zinc</keyword>
<sequence length="298" mass="33152">MAECTSETDTEECAICLSCFKQPKKINCGHKFCFLCLVKHVQKLAKNNLFSCPLCREEIKVPDGGVKEFTSAETEISHSGTNKKLIQQCDDCKCLDNAKVGCKNCSQVEQNSSGTSNETVPICSDKALHGMGRIPGSISSNVSSVSQGTTSLNIASSSVDTFNSNVGPVVKATFNLNDIFMNERCEGPRVSINGLMWYIEVEERSDKGVICVQLFLENALKPPYKSTKGSCSCIFKLDNRLDDGNSVVKQRDVKFLIRQISRIRKEEVEWNLLKDPHNGFQDIDHNFTIQYKILTIDI</sequence>
<dbReference type="PROSITE" id="PS00518">
    <property type="entry name" value="ZF_RING_1"/>
    <property type="match status" value="1"/>
</dbReference>
<evidence type="ECO:0000256" key="2">
    <source>
        <dbReference type="ARBA" id="ARBA00022771"/>
    </source>
</evidence>
<comment type="caution">
    <text evidence="6">The sequence shown here is derived from an EMBL/GenBank/DDBJ whole genome shotgun (WGS) entry which is preliminary data.</text>
</comment>
<evidence type="ECO:0000256" key="3">
    <source>
        <dbReference type="ARBA" id="ARBA00022833"/>
    </source>
</evidence>
<evidence type="ECO:0000256" key="1">
    <source>
        <dbReference type="ARBA" id="ARBA00022723"/>
    </source>
</evidence>
<dbReference type="Proteomes" id="UP001347796">
    <property type="component" value="Unassembled WGS sequence"/>
</dbReference>